<dbReference type="InParanoid" id="A0A5C3NZ94"/>
<evidence type="ECO:0000313" key="2">
    <source>
        <dbReference type="Proteomes" id="UP000308197"/>
    </source>
</evidence>
<feature type="non-terminal residue" evidence="1">
    <location>
        <position position="84"/>
    </location>
</feature>
<dbReference type="AlphaFoldDB" id="A0A5C3NZ94"/>
<evidence type="ECO:0000313" key="1">
    <source>
        <dbReference type="EMBL" id="TFK82412.1"/>
    </source>
</evidence>
<gene>
    <name evidence="1" type="ORF">K466DRAFT_445523</name>
</gene>
<feature type="non-terminal residue" evidence="1">
    <location>
        <position position="1"/>
    </location>
</feature>
<protein>
    <submittedName>
        <fullName evidence="1">Uncharacterized protein</fullName>
    </submittedName>
</protein>
<dbReference type="Proteomes" id="UP000308197">
    <property type="component" value="Unassembled WGS sequence"/>
</dbReference>
<name>A0A5C3NZ94_9APHY</name>
<keyword evidence="2" id="KW-1185">Reference proteome</keyword>
<sequence>EPFITLALVTTVIMHTMAAVSHPKAAFLLSAIKAILCGAFLWCNGPTRIVDQAQRLLLKCIPRDIRTALRMLHLEPDIVLNACC</sequence>
<organism evidence="1 2">
    <name type="scientific">Polyporus arcularius HHB13444</name>
    <dbReference type="NCBI Taxonomy" id="1314778"/>
    <lineage>
        <taxon>Eukaryota</taxon>
        <taxon>Fungi</taxon>
        <taxon>Dikarya</taxon>
        <taxon>Basidiomycota</taxon>
        <taxon>Agaricomycotina</taxon>
        <taxon>Agaricomycetes</taxon>
        <taxon>Polyporales</taxon>
        <taxon>Polyporaceae</taxon>
        <taxon>Polyporus</taxon>
    </lineage>
</organism>
<proteinExistence type="predicted"/>
<reference evidence="1 2" key="1">
    <citation type="journal article" date="2019" name="Nat. Ecol. Evol.">
        <title>Megaphylogeny resolves global patterns of mushroom evolution.</title>
        <authorList>
            <person name="Varga T."/>
            <person name="Krizsan K."/>
            <person name="Foldi C."/>
            <person name="Dima B."/>
            <person name="Sanchez-Garcia M."/>
            <person name="Sanchez-Ramirez S."/>
            <person name="Szollosi G.J."/>
            <person name="Szarkandi J.G."/>
            <person name="Papp V."/>
            <person name="Albert L."/>
            <person name="Andreopoulos W."/>
            <person name="Angelini C."/>
            <person name="Antonin V."/>
            <person name="Barry K.W."/>
            <person name="Bougher N.L."/>
            <person name="Buchanan P."/>
            <person name="Buyck B."/>
            <person name="Bense V."/>
            <person name="Catcheside P."/>
            <person name="Chovatia M."/>
            <person name="Cooper J."/>
            <person name="Damon W."/>
            <person name="Desjardin D."/>
            <person name="Finy P."/>
            <person name="Geml J."/>
            <person name="Haridas S."/>
            <person name="Hughes K."/>
            <person name="Justo A."/>
            <person name="Karasinski D."/>
            <person name="Kautmanova I."/>
            <person name="Kiss B."/>
            <person name="Kocsube S."/>
            <person name="Kotiranta H."/>
            <person name="LaButti K.M."/>
            <person name="Lechner B.E."/>
            <person name="Liimatainen K."/>
            <person name="Lipzen A."/>
            <person name="Lukacs Z."/>
            <person name="Mihaltcheva S."/>
            <person name="Morgado L.N."/>
            <person name="Niskanen T."/>
            <person name="Noordeloos M.E."/>
            <person name="Ohm R.A."/>
            <person name="Ortiz-Santana B."/>
            <person name="Ovrebo C."/>
            <person name="Racz N."/>
            <person name="Riley R."/>
            <person name="Savchenko A."/>
            <person name="Shiryaev A."/>
            <person name="Soop K."/>
            <person name="Spirin V."/>
            <person name="Szebenyi C."/>
            <person name="Tomsovsky M."/>
            <person name="Tulloss R.E."/>
            <person name="Uehling J."/>
            <person name="Grigoriev I.V."/>
            <person name="Vagvolgyi C."/>
            <person name="Papp T."/>
            <person name="Martin F.M."/>
            <person name="Miettinen O."/>
            <person name="Hibbett D.S."/>
            <person name="Nagy L.G."/>
        </authorList>
    </citation>
    <scope>NUCLEOTIDE SEQUENCE [LARGE SCALE GENOMIC DNA]</scope>
    <source>
        <strain evidence="1 2">HHB13444</strain>
    </source>
</reference>
<accession>A0A5C3NZ94</accession>
<dbReference type="EMBL" id="ML211488">
    <property type="protein sequence ID" value="TFK82412.1"/>
    <property type="molecule type" value="Genomic_DNA"/>
</dbReference>